<dbReference type="SUPFAM" id="SSF52768">
    <property type="entry name" value="Arginase/deacetylase"/>
    <property type="match status" value="1"/>
</dbReference>
<dbReference type="InterPro" id="IPR023696">
    <property type="entry name" value="Ureohydrolase_dom_sf"/>
</dbReference>
<dbReference type="Gene3D" id="3.40.800.10">
    <property type="entry name" value="Ureohydrolase domain"/>
    <property type="match status" value="1"/>
</dbReference>
<evidence type="ECO:0000256" key="5">
    <source>
        <dbReference type="SAM" id="MobiDB-lite"/>
    </source>
</evidence>
<dbReference type="InterPro" id="IPR020855">
    <property type="entry name" value="Ureohydrolase_Mn_BS"/>
</dbReference>
<accession>A0AAN6DD47</accession>
<gene>
    <name evidence="6" type="ORF">KL928_003597</name>
</gene>
<dbReference type="GeneID" id="66127648"/>
<dbReference type="CDD" id="cd11592">
    <property type="entry name" value="Agmatinase_PAH"/>
    <property type="match status" value="1"/>
</dbReference>
<dbReference type="GO" id="GO:0033389">
    <property type="term" value="P:putrescine biosynthetic process from arginine, via agmatine"/>
    <property type="evidence" value="ECO:0007669"/>
    <property type="project" value="TreeGrafter"/>
</dbReference>
<comment type="caution">
    <text evidence="6">The sequence shown here is derived from an EMBL/GenBank/DDBJ whole genome shotgun (WGS) entry which is preliminary data.</text>
</comment>
<keyword evidence="1" id="KW-0479">Metal-binding</keyword>
<dbReference type="PROSITE" id="PS51409">
    <property type="entry name" value="ARGINASE_2"/>
    <property type="match status" value="1"/>
</dbReference>
<dbReference type="GO" id="GO:0046872">
    <property type="term" value="F:metal ion binding"/>
    <property type="evidence" value="ECO:0007669"/>
    <property type="project" value="UniProtKB-KW"/>
</dbReference>
<dbReference type="GO" id="GO:0008783">
    <property type="term" value="F:agmatinase activity"/>
    <property type="evidence" value="ECO:0007669"/>
    <property type="project" value="TreeGrafter"/>
</dbReference>
<comment type="similarity">
    <text evidence="3 4">Belongs to the arginase family.</text>
</comment>
<evidence type="ECO:0000313" key="6">
    <source>
        <dbReference type="EMBL" id="KAG7817698.1"/>
    </source>
</evidence>
<name>A0AAN6DD47_PICAN</name>
<evidence type="ECO:0000313" key="7">
    <source>
        <dbReference type="Proteomes" id="UP001196530"/>
    </source>
</evidence>
<evidence type="ECO:0000256" key="3">
    <source>
        <dbReference type="PROSITE-ProRule" id="PRU00742"/>
    </source>
</evidence>
<dbReference type="InterPro" id="IPR006035">
    <property type="entry name" value="Ureohydrolase"/>
</dbReference>
<dbReference type="RefSeq" id="XP_043059039.1">
    <property type="nucleotide sequence ID" value="XM_043204201.1"/>
</dbReference>
<evidence type="ECO:0008006" key="8">
    <source>
        <dbReference type="Google" id="ProtNLM"/>
    </source>
</evidence>
<dbReference type="AlphaFoldDB" id="A0AAN6DD47"/>
<dbReference type="PROSITE" id="PS01053">
    <property type="entry name" value="ARGINASE_1"/>
    <property type="match status" value="1"/>
</dbReference>
<dbReference type="Proteomes" id="UP001196530">
    <property type="component" value="Unassembled WGS sequence"/>
</dbReference>
<keyword evidence="2 4" id="KW-0378">Hydrolase</keyword>
<proteinExistence type="inferred from homology"/>
<dbReference type="EMBL" id="JAHLUX010000007">
    <property type="protein sequence ID" value="KAG7817698.1"/>
    <property type="molecule type" value="Genomic_DNA"/>
</dbReference>
<organism evidence="6 7">
    <name type="scientific">Pichia angusta</name>
    <name type="common">Yeast</name>
    <name type="synonym">Hansenula polymorpha</name>
    <dbReference type="NCBI Taxonomy" id="870730"/>
    <lineage>
        <taxon>Eukaryota</taxon>
        <taxon>Fungi</taxon>
        <taxon>Dikarya</taxon>
        <taxon>Ascomycota</taxon>
        <taxon>Saccharomycotina</taxon>
        <taxon>Pichiomycetes</taxon>
        <taxon>Pichiales</taxon>
        <taxon>Pichiaceae</taxon>
        <taxon>Ogataea</taxon>
    </lineage>
</organism>
<protein>
    <recommendedName>
        <fullName evidence="8">Agmatinase</fullName>
    </recommendedName>
</protein>
<dbReference type="Pfam" id="PF00491">
    <property type="entry name" value="Arginase"/>
    <property type="match status" value="1"/>
</dbReference>
<dbReference type="PANTHER" id="PTHR11358">
    <property type="entry name" value="ARGINASE/AGMATINASE"/>
    <property type="match status" value="1"/>
</dbReference>
<dbReference type="PRINTS" id="PR00116">
    <property type="entry name" value="ARGINASE"/>
</dbReference>
<evidence type="ECO:0000256" key="4">
    <source>
        <dbReference type="RuleBase" id="RU003684"/>
    </source>
</evidence>
<reference evidence="6" key="1">
    <citation type="journal article" date="2021" name="G3 (Bethesda)">
        <title>Genomic diversity, chromosomal rearrangements, and interspecies hybridization in the ogataea polymorpha species complex.</title>
        <authorList>
            <person name="Hanson S.J."/>
            <person name="Cinneide E.O."/>
            <person name="Salzberg L.I."/>
            <person name="Wolfe K.H."/>
            <person name="McGowan J."/>
            <person name="Fitzpatrick D.A."/>
            <person name="Matlin K."/>
        </authorList>
    </citation>
    <scope>NUCLEOTIDE SEQUENCE</scope>
    <source>
        <strain evidence="6">61-244</strain>
    </source>
</reference>
<evidence type="ECO:0000256" key="1">
    <source>
        <dbReference type="ARBA" id="ARBA00022723"/>
    </source>
</evidence>
<evidence type="ECO:0000256" key="2">
    <source>
        <dbReference type="ARBA" id="ARBA00022801"/>
    </source>
</evidence>
<dbReference type="PANTHER" id="PTHR11358:SF28">
    <property type="entry name" value="HYPOTHETICAL ARGINASE FAMILY PROTEIN (EUROFUNG)"/>
    <property type="match status" value="1"/>
</dbReference>
<feature type="region of interest" description="Disordered" evidence="5">
    <location>
        <begin position="18"/>
        <end position="43"/>
    </location>
</feature>
<sequence length="463" mass="51386">MSCPGARLLADKHGCRLRTHRRPPRSSDRIQAKRGGSPLSLPNPAVFRDKNLGLTDVSSALVKKYEDTKIKFLEDYYRVEQHNALVFSADIQLPDDLAYIASQQVEYRDPDDTSDLYPGKSDRYNGISQAGYLTYGHLPMETHCFDPEKLAELELDIVVLGAPFDTGISYKPGSRFGPDAIRQGTRKFAPAYSPYREGFNVWNNWAKIVDCGNVPMTPLDNRIALDQLYRSERAILNHSTTKSNPGKYPRFLTLGGDHTISYSGIRAAHEKFGKVSVLHFDAHLDTVNPYYMNPNVTEYAALNHGTYLYWAHRKGWTAGNNIHAGLRGWYENRGDPGRDYSESKFAKIMARDVDKIGVQGIIDKIKQRLGNSPVYISFDIDVLDPPSAPGTGSLEPGGWSSRELLEIIDGLAGLYVVGADVTEVSPWGDSTNDVTSIMAGEVARSILGLMVLTPVGQRSVLSR</sequence>